<keyword evidence="3 12" id="KW-0479">Metal-binding</keyword>
<feature type="binding site" evidence="12">
    <location>
        <position position="197"/>
    </location>
    <ligand>
        <name>[4Fe-4S] cluster</name>
        <dbReference type="ChEBI" id="CHEBI:49883"/>
    </ligand>
</feature>
<dbReference type="InterPro" id="IPR023170">
    <property type="entry name" value="HhH_base_excis_C"/>
</dbReference>
<dbReference type="InterPro" id="IPR005759">
    <property type="entry name" value="Nth"/>
</dbReference>
<dbReference type="InterPro" id="IPR004035">
    <property type="entry name" value="Endouclease-III_FeS-bd_BS"/>
</dbReference>
<proteinExistence type="inferred from homology"/>
<dbReference type="AlphaFoldDB" id="A0A1N6FJY3"/>
<keyword evidence="6 12" id="KW-0408">Iron</keyword>
<dbReference type="OrthoDB" id="9800977at2"/>
<feature type="domain" description="HhH-GPD" evidence="13">
    <location>
        <begin position="38"/>
        <end position="185"/>
    </location>
</feature>
<dbReference type="PROSITE" id="PS00764">
    <property type="entry name" value="ENDONUCLEASE_III_1"/>
    <property type="match status" value="1"/>
</dbReference>
<keyword evidence="2 12" id="KW-0004">4Fe-4S</keyword>
<evidence type="ECO:0000256" key="1">
    <source>
        <dbReference type="ARBA" id="ARBA00008343"/>
    </source>
</evidence>
<keyword evidence="4 12" id="KW-0227">DNA damage</keyword>
<dbReference type="PROSITE" id="PS01155">
    <property type="entry name" value="ENDONUCLEASE_III_2"/>
    <property type="match status" value="1"/>
</dbReference>
<evidence type="ECO:0000256" key="5">
    <source>
        <dbReference type="ARBA" id="ARBA00022801"/>
    </source>
</evidence>
<dbReference type="HAMAP" id="MF_00942">
    <property type="entry name" value="Nth"/>
    <property type="match status" value="1"/>
</dbReference>
<comment type="catalytic activity">
    <reaction evidence="12">
        <text>2'-deoxyribonucleotide-(2'-deoxyribose 5'-phosphate)-2'-deoxyribonucleotide-DNA = a 3'-end 2'-deoxyribonucleotide-(2,3-dehydro-2,3-deoxyribose 5'-phosphate)-DNA + a 5'-end 5'-phospho-2'-deoxyribonucleoside-DNA + H(+)</text>
        <dbReference type="Rhea" id="RHEA:66592"/>
        <dbReference type="Rhea" id="RHEA-COMP:13180"/>
        <dbReference type="Rhea" id="RHEA-COMP:16897"/>
        <dbReference type="Rhea" id="RHEA-COMP:17067"/>
        <dbReference type="ChEBI" id="CHEBI:15378"/>
        <dbReference type="ChEBI" id="CHEBI:136412"/>
        <dbReference type="ChEBI" id="CHEBI:157695"/>
        <dbReference type="ChEBI" id="CHEBI:167181"/>
        <dbReference type="EC" id="4.2.99.18"/>
    </reaction>
</comment>
<evidence type="ECO:0000313" key="14">
    <source>
        <dbReference type="EMBL" id="SIN95577.1"/>
    </source>
</evidence>
<dbReference type="InterPro" id="IPR003265">
    <property type="entry name" value="HhH-GPD_domain"/>
</dbReference>
<keyword evidence="14" id="KW-0255">Endonuclease</keyword>
<dbReference type="Pfam" id="PF00633">
    <property type="entry name" value="HHH"/>
    <property type="match status" value="1"/>
</dbReference>
<accession>A0A1N6FJY3</accession>
<dbReference type="GO" id="GO:0051539">
    <property type="term" value="F:4 iron, 4 sulfur cluster binding"/>
    <property type="evidence" value="ECO:0007669"/>
    <property type="project" value="UniProtKB-UniRule"/>
</dbReference>
<dbReference type="STRING" id="364032.SAMN05443662_1110"/>
<evidence type="ECO:0000256" key="7">
    <source>
        <dbReference type="ARBA" id="ARBA00023014"/>
    </source>
</evidence>
<dbReference type="RefSeq" id="WP_074201374.1">
    <property type="nucleotide sequence ID" value="NZ_FSRE01000002.1"/>
</dbReference>
<keyword evidence="11 12" id="KW-0326">Glycosidase</keyword>
<dbReference type="Gene3D" id="1.10.1670.10">
    <property type="entry name" value="Helix-hairpin-Helix base-excision DNA repair enzymes (C-terminal)"/>
    <property type="match status" value="1"/>
</dbReference>
<reference evidence="15" key="1">
    <citation type="submission" date="2016-11" db="EMBL/GenBank/DDBJ databases">
        <authorList>
            <person name="Varghese N."/>
            <person name="Submissions S."/>
        </authorList>
    </citation>
    <scope>NUCLEOTIDE SEQUENCE [LARGE SCALE GENOMIC DNA]</scope>
    <source>
        <strain evidence="15">DSM 17737</strain>
    </source>
</reference>
<evidence type="ECO:0000256" key="8">
    <source>
        <dbReference type="ARBA" id="ARBA00023125"/>
    </source>
</evidence>
<evidence type="ECO:0000256" key="6">
    <source>
        <dbReference type="ARBA" id="ARBA00023004"/>
    </source>
</evidence>
<sequence length="213" mass="23956">MNQKKREAIFDRLAECIPNPTTELNYSNPFELLVAVILSAQATDKGVNKATEKLFKVASTPEKMLELGEEGLKEYIKTIGLYNTKAKNIIETSRILVERYGGQIPRTRKELEALPGVGRKTANVILNTAFGEAVIAVDTHIFRVANRTGLAPGKTVREVEDRLMKVTPKRHLKDAHHLLILHGRYTCTARKPKCGKCCIYDLCEFPDKSKYVE</sequence>
<dbReference type="InterPro" id="IPR000445">
    <property type="entry name" value="HhH_motif"/>
</dbReference>
<dbReference type="SMART" id="SM00478">
    <property type="entry name" value="ENDO3c"/>
    <property type="match status" value="1"/>
</dbReference>
<dbReference type="Pfam" id="PF00730">
    <property type="entry name" value="HhH-GPD"/>
    <property type="match status" value="1"/>
</dbReference>
<evidence type="ECO:0000256" key="11">
    <source>
        <dbReference type="ARBA" id="ARBA00023295"/>
    </source>
</evidence>
<dbReference type="PANTHER" id="PTHR10359:SF18">
    <property type="entry name" value="ENDONUCLEASE III"/>
    <property type="match status" value="1"/>
</dbReference>
<dbReference type="InterPro" id="IPR003651">
    <property type="entry name" value="Endonuclease3_FeS-loop_motif"/>
</dbReference>
<feature type="binding site" evidence="12">
    <location>
        <position position="203"/>
    </location>
    <ligand>
        <name>[4Fe-4S] cluster</name>
        <dbReference type="ChEBI" id="CHEBI:49883"/>
    </ligand>
</feature>
<feature type="binding site" evidence="12">
    <location>
        <position position="194"/>
    </location>
    <ligand>
        <name>[4Fe-4S] cluster</name>
        <dbReference type="ChEBI" id="CHEBI:49883"/>
    </ligand>
</feature>
<evidence type="ECO:0000256" key="10">
    <source>
        <dbReference type="ARBA" id="ARBA00023239"/>
    </source>
</evidence>
<dbReference type="GO" id="GO:0003677">
    <property type="term" value="F:DNA binding"/>
    <property type="evidence" value="ECO:0007669"/>
    <property type="project" value="UniProtKB-UniRule"/>
</dbReference>
<keyword evidence="8 12" id="KW-0238">DNA-binding</keyword>
<dbReference type="PANTHER" id="PTHR10359">
    <property type="entry name" value="A/G-SPECIFIC ADENINE GLYCOSYLASE/ENDONUCLEASE III"/>
    <property type="match status" value="1"/>
</dbReference>
<dbReference type="GO" id="GO:0006285">
    <property type="term" value="P:base-excision repair, AP site formation"/>
    <property type="evidence" value="ECO:0007669"/>
    <property type="project" value="TreeGrafter"/>
</dbReference>
<dbReference type="InterPro" id="IPR011257">
    <property type="entry name" value="DNA_glycosylase"/>
</dbReference>
<dbReference type="GO" id="GO:0046872">
    <property type="term" value="F:metal ion binding"/>
    <property type="evidence" value="ECO:0007669"/>
    <property type="project" value="UniProtKB-KW"/>
</dbReference>
<evidence type="ECO:0000256" key="12">
    <source>
        <dbReference type="HAMAP-Rule" id="MF_00942"/>
    </source>
</evidence>
<comment type="function">
    <text evidence="12">DNA repair enzyme that has both DNA N-glycosylase activity and AP-lyase activity. The DNA N-glycosylase activity releases various damaged pyrimidines from DNA by cleaving the N-glycosidic bond, leaving an AP (apurinic/apyrimidinic) site. The AP-lyase activity cleaves the phosphodiester bond 3' to the AP site by a beta-elimination, leaving a 3'-terminal unsaturated sugar and a product with a terminal 5'-phosphate.</text>
</comment>
<dbReference type="CDD" id="cd00056">
    <property type="entry name" value="ENDO3c"/>
    <property type="match status" value="1"/>
</dbReference>
<gene>
    <name evidence="12" type="primary">nth</name>
    <name evidence="14" type="ORF">SAMN05443662_1110</name>
</gene>
<keyword evidence="7 12" id="KW-0411">Iron-sulfur</keyword>
<keyword evidence="9 12" id="KW-0234">DNA repair</keyword>
<name>A0A1N6FJY3_9GAMM</name>
<comment type="cofactor">
    <cofactor evidence="12">
        <name>[4Fe-4S] cluster</name>
        <dbReference type="ChEBI" id="CHEBI:49883"/>
    </cofactor>
    <text evidence="12">Binds 1 [4Fe-4S] cluster.</text>
</comment>
<dbReference type="PIRSF" id="PIRSF001435">
    <property type="entry name" value="Nth"/>
    <property type="match status" value="1"/>
</dbReference>
<organism evidence="14 15">
    <name type="scientific">Sulfurivirga caldicuralii</name>
    <dbReference type="NCBI Taxonomy" id="364032"/>
    <lineage>
        <taxon>Bacteria</taxon>
        <taxon>Pseudomonadati</taxon>
        <taxon>Pseudomonadota</taxon>
        <taxon>Gammaproteobacteria</taxon>
        <taxon>Thiotrichales</taxon>
        <taxon>Piscirickettsiaceae</taxon>
        <taxon>Sulfurivirga</taxon>
    </lineage>
</organism>
<keyword evidence="15" id="KW-1185">Reference proteome</keyword>
<evidence type="ECO:0000256" key="9">
    <source>
        <dbReference type="ARBA" id="ARBA00023204"/>
    </source>
</evidence>
<evidence type="ECO:0000256" key="4">
    <source>
        <dbReference type="ARBA" id="ARBA00022763"/>
    </source>
</evidence>
<dbReference type="EC" id="4.2.99.18" evidence="12"/>
<dbReference type="SUPFAM" id="SSF48150">
    <property type="entry name" value="DNA-glycosylase"/>
    <property type="match status" value="1"/>
</dbReference>
<keyword evidence="10 12" id="KW-0456">Lyase</keyword>
<dbReference type="Proteomes" id="UP000198461">
    <property type="component" value="Unassembled WGS sequence"/>
</dbReference>
<comment type="similarity">
    <text evidence="1 12">Belongs to the Nth/MutY family.</text>
</comment>
<evidence type="ECO:0000313" key="15">
    <source>
        <dbReference type="Proteomes" id="UP000198461"/>
    </source>
</evidence>
<dbReference type="EMBL" id="FSRE01000002">
    <property type="protein sequence ID" value="SIN95577.1"/>
    <property type="molecule type" value="Genomic_DNA"/>
</dbReference>
<keyword evidence="5 12" id="KW-0378">Hydrolase</keyword>
<evidence type="ECO:0000256" key="2">
    <source>
        <dbReference type="ARBA" id="ARBA00022485"/>
    </source>
</evidence>
<dbReference type="FunFam" id="1.10.340.30:FF:000001">
    <property type="entry name" value="Endonuclease III"/>
    <property type="match status" value="1"/>
</dbReference>
<dbReference type="Gene3D" id="1.10.340.30">
    <property type="entry name" value="Hypothetical protein, domain 2"/>
    <property type="match status" value="1"/>
</dbReference>
<dbReference type="NCBIfam" id="TIGR01083">
    <property type="entry name" value="nth"/>
    <property type="match status" value="1"/>
</dbReference>
<dbReference type="GO" id="GO:0019104">
    <property type="term" value="F:DNA N-glycosylase activity"/>
    <property type="evidence" value="ECO:0007669"/>
    <property type="project" value="UniProtKB-UniRule"/>
</dbReference>
<dbReference type="FunFam" id="1.10.1670.10:FF:000001">
    <property type="entry name" value="Endonuclease III"/>
    <property type="match status" value="1"/>
</dbReference>
<protein>
    <recommendedName>
        <fullName evidence="12">Endonuclease III</fullName>
        <ecNumber evidence="12">4.2.99.18</ecNumber>
    </recommendedName>
    <alternativeName>
        <fullName evidence="12">DNA-(apurinic or apyrimidinic site) lyase</fullName>
    </alternativeName>
</protein>
<evidence type="ECO:0000256" key="3">
    <source>
        <dbReference type="ARBA" id="ARBA00022723"/>
    </source>
</evidence>
<dbReference type="InterPro" id="IPR004036">
    <property type="entry name" value="Endonuclease-III-like_CS2"/>
</dbReference>
<dbReference type="Pfam" id="PF10576">
    <property type="entry name" value="EndIII_4Fe-2S"/>
    <property type="match status" value="1"/>
</dbReference>
<dbReference type="SMART" id="SM00525">
    <property type="entry name" value="FES"/>
    <property type="match status" value="1"/>
</dbReference>
<keyword evidence="14" id="KW-0540">Nuclease</keyword>
<dbReference type="GO" id="GO:0140078">
    <property type="term" value="F:class I DNA-(apurinic or apyrimidinic site) endonuclease activity"/>
    <property type="evidence" value="ECO:0007669"/>
    <property type="project" value="UniProtKB-EC"/>
</dbReference>
<evidence type="ECO:0000259" key="13">
    <source>
        <dbReference type="SMART" id="SM00478"/>
    </source>
</evidence>
<feature type="binding site" evidence="12">
    <location>
        <position position="187"/>
    </location>
    <ligand>
        <name>[4Fe-4S] cluster</name>
        <dbReference type="ChEBI" id="CHEBI:49883"/>
    </ligand>
</feature>